<dbReference type="RefSeq" id="WP_075138429.1">
    <property type="nucleotide sequence ID" value="NZ_MSIF01000043.1"/>
</dbReference>
<accession>A0A7Z1AUR8</accession>
<gene>
    <name evidence="2" type="ORF">BLA60_40575</name>
</gene>
<dbReference type="PANTHER" id="PTHR40758">
    <property type="entry name" value="CONSERVED PROTEIN"/>
    <property type="match status" value="1"/>
</dbReference>
<dbReference type="PANTHER" id="PTHR40758:SF1">
    <property type="entry name" value="CONSERVED PROTEIN"/>
    <property type="match status" value="1"/>
</dbReference>
<dbReference type="GO" id="GO:0046872">
    <property type="term" value="F:metal ion binding"/>
    <property type="evidence" value="ECO:0007669"/>
    <property type="project" value="InterPro"/>
</dbReference>
<dbReference type="SUPFAM" id="SSF109854">
    <property type="entry name" value="DinB/YfiT-like putative metalloenzymes"/>
    <property type="match status" value="1"/>
</dbReference>
<sequence length="248" mass="27033">MEYGEYLDQIEHQASALRAAAVAAGPDVPVPPCPEWTVHRLVRHIAKVHNWVGKALVTDPSAPEPHPDRPPESWPDLLSWWDDQVGALLGALRARDPAEPAWVFAVAAEPAAAFWARRQAHETAVHRLDAEHAAARSDRADSVPALVFDPRFAADGIDELLVLMTPRRYRRETVTVEGTVLFHAADAGRAWLVTLRPGQPPLIGPATEVDSDASVVGTADAVYRAAWHRPSHAVVSGDRTLVDALRTP</sequence>
<dbReference type="AlphaFoldDB" id="A0A7Z1AUR8"/>
<dbReference type="GO" id="GO:0005886">
    <property type="term" value="C:plasma membrane"/>
    <property type="evidence" value="ECO:0007669"/>
    <property type="project" value="TreeGrafter"/>
</dbReference>
<reference evidence="2 3" key="1">
    <citation type="submission" date="2016-12" db="EMBL/GenBank/DDBJ databases">
        <title>The draft genome sequence of Actinophytocola xinjiangensis.</title>
        <authorList>
            <person name="Wang W."/>
            <person name="Yuan L."/>
        </authorList>
    </citation>
    <scope>NUCLEOTIDE SEQUENCE [LARGE SCALE GENOMIC DNA]</scope>
    <source>
        <strain evidence="2 3">CGMCC 4.4663</strain>
    </source>
</reference>
<dbReference type="EMBL" id="MSIF01000043">
    <property type="protein sequence ID" value="OLF04484.1"/>
    <property type="molecule type" value="Genomic_DNA"/>
</dbReference>
<proteinExistence type="predicted"/>
<dbReference type="InterPro" id="IPR034660">
    <property type="entry name" value="DinB/YfiT-like"/>
</dbReference>
<dbReference type="Proteomes" id="UP000185696">
    <property type="component" value="Unassembled WGS sequence"/>
</dbReference>
<dbReference type="NCBIfam" id="TIGR03083">
    <property type="entry name" value="maleylpyruvate isomerase family mycothiol-dependent enzyme"/>
    <property type="match status" value="1"/>
</dbReference>
<keyword evidence="3" id="KW-1185">Reference proteome</keyword>
<organism evidence="2 3">
    <name type="scientific">Actinophytocola xinjiangensis</name>
    <dbReference type="NCBI Taxonomy" id="485602"/>
    <lineage>
        <taxon>Bacteria</taxon>
        <taxon>Bacillati</taxon>
        <taxon>Actinomycetota</taxon>
        <taxon>Actinomycetes</taxon>
        <taxon>Pseudonocardiales</taxon>
        <taxon>Pseudonocardiaceae</taxon>
    </lineage>
</organism>
<dbReference type="OrthoDB" id="3671213at2"/>
<dbReference type="Pfam" id="PF11716">
    <property type="entry name" value="MDMPI_N"/>
    <property type="match status" value="1"/>
</dbReference>
<evidence type="ECO:0000313" key="3">
    <source>
        <dbReference type="Proteomes" id="UP000185696"/>
    </source>
</evidence>
<protein>
    <recommendedName>
        <fullName evidence="1">Mycothiol-dependent maleylpyruvate isomerase metal-binding domain-containing protein</fullName>
    </recommendedName>
</protein>
<dbReference type="InterPro" id="IPR024344">
    <property type="entry name" value="MDMPI_metal-binding"/>
</dbReference>
<feature type="domain" description="Mycothiol-dependent maleylpyruvate isomerase metal-binding" evidence="1">
    <location>
        <begin position="8"/>
        <end position="130"/>
    </location>
</feature>
<name>A0A7Z1AUR8_9PSEU</name>
<comment type="caution">
    <text evidence="2">The sequence shown here is derived from an EMBL/GenBank/DDBJ whole genome shotgun (WGS) entry which is preliminary data.</text>
</comment>
<evidence type="ECO:0000259" key="1">
    <source>
        <dbReference type="Pfam" id="PF11716"/>
    </source>
</evidence>
<dbReference type="InterPro" id="IPR017517">
    <property type="entry name" value="Maleyloyr_isom"/>
</dbReference>
<evidence type="ECO:0000313" key="2">
    <source>
        <dbReference type="EMBL" id="OLF04484.1"/>
    </source>
</evidence>